<dbReference type="Proteomes" id="UP001215598">
    <property type="component" value="Unassembled WGS sequence"/>
</dbReference>
<proteinExistence type="predicted"/>
<evidence type="ECO:0000313" key="2">
    <source>
        <dbReference type="Proteomes" id="UP001215598"/>
    </source>
</evidence>
<accession>A0AAD7KCE5</accession>
<comment type="caution">
    <text evidence="1">The sequence shown here is derived from an EMBL/GenBank/DDBJ whole genome shotgun (WGS) entry which is preliminary data.</text>
</comment>
<sequence>MSSMLRQAVAATVQRIQKASSHSQTKFNSNHLLLVGSGVAEPSNEVAAELESLSVAAESAATSVLCSSILAGHTSESDDFGDAAIWLGQGAFGKGHEQAVLKSLGLEGGKISPVELSPKTRIPVTVNAATSTPELKALSAKLADLQDLHCFSLQPASGSDVIFSLVGKNASGWGGLVGIGIWSEE</sequence>
<name>A0AAD7KCE5_9AGAR</name>
<protein>
    <submittedName>
        <fullName evidence="1">Uncharacterized protein</fullName>
    </submittedName>
</protein>
<evidence type="ECO:0000313" key="1">
    <source>
        <dbReference type="EMBL" id="KAJ7782857.1"/>
    </source>
</evidence>
<dbReference type="AlphaFoldDB" id="A0AAD7KCE5"/>
<keyword evidence="2" id="KW-1185">Reference proteome</keyword>
<organism evidence="1 2">
    <name type="scientific">Mycena metata</name>
    <dbReference type="NCBI Taxonomy" id="1033252"/>
    <lineage>
        <taxon>Eukaryota</taxon>
        <taxon>Fungi</taxon>
        <taxon>Dikarya</taxon>
        <taxon>Basidiomycota</taxon>
        <taxon>Agaricomycotina</taxon>
        <taxon>Agaricomycetes</taxon>
        <taxon>Agaricomycetidae</taxon>
        <taxon>Agaricales</taxon>
        <taxon>Marasmiineae</taxon>
        <taxon>Mycenaceae</taxon>
        <taxon>Mycena</taxon>
    </lineage>
</organism>
<dbReference type="EMBL" id="JARKIB010000003">
    <property type="protein sequence ID" value="KAJ7782857.1"/>
    <property type="molecule type" value="Genomic_DNA"/>
</dbReference>
<gene>
    <name evidence="1" type="ORF">B0H16DRAFT_1494640</name>
</gene>
<reference evidence="1" key="1">
    <citation type="submission" date="2023-03" db="EMBL/GenBank/DDBJ databases">
        <title>Massive genome expansion in bonnet fungi (Mycena s.s.) driven by repeated elements and novel gene families across ecological guilds.</title>
        <authorList>
            <consortium name="Lawrence Berkeley National Laboratory"/>
            <person name="Harder C.B."/>
            <person name="Miyauchi S."/>
            <person name="Viragh M."/>
            <person name="Kuo A."/>
            <person name="Thoen E."/>
            <person name="Andreopoulos B."/>
            <person name="Lu D."/>
            <person name="Skrede I."/>
            <person name="Drula E."/>
            <person name="Henrissat B."/>
            <person name="Morin E."/>
            <person name="Kohler A."/>
            <person name="Barry K."/>
            <person name="LaButti K."/>
            <person name="Morin E."/>
            <person name="Salamov A."/>
            <person name="Lipzen A."/>
            <person name="Mereny Z."/>
            <person name="Hegedus B."/>
            <person name="Baldrian P."/>
            <person name="Stursova M."/>
            <person name="Weitz H."/>
            <person name="Taylor A."/>
            <person name="Grigoriev I.V."/>
            <person name="Nagy L.G."/>
            <person name="Martin F."/>
            <person name="Kauserud H."/>
        </authorList>
    </citation>
    <scope>NUCLEOTIDE SEQUENCE</scope>
    <source>
        <strain evidence="1">CBHHK182m</strain>
    </source>
</reference>